<evidence type="ECO:0000256" key="6">
    <source>
        <dbReference type="PIRSR" id="PIRSR038001-1"/>
    </source>
</evidence>
<feature type="active site" evidence="6">
    <location>
        <position position="255"/>
    </location>
</feature>
<protein>
    <submittedName>
        <fullName evidence="11">Uncharacterized protein</fullName>
    </submittedName>
</protein>
<dbReference type="GO" id="GO:0060907">
    <property type="term" value="P:positive regulation of macrophage cytokine production"/>
    <property type="evidence" value="ECO:0007669"/>
    <property type="project" value="Ensembl"/>
</dbReference>
<dbReference type="PROSITE" id="PS01122">
    <property type="entry name" value="CASPASE_CYS"/>
    <property type="match status" value="1"/>
</dbReference>
<dbReference type="PROSITE" id="PS50208">
    <property type="entry name" value="CASPASE_P20"/>
    <property type="match status" value="1"/>
</dbReference>
<dbReference type="GO" id="GO:0141201">
    <property type="term" value="P:pyroptotic cell death"/>
    <property type="evidence" value="ECO:0007669"/>
    <property type="project" value="Ensembl"/>
</dbReference>
<evidence type="ECO:0000256" key="7">
    <source>
        <dbReference type="RuleBase" id="RU003971"/>
    </source>
</evidence>
<evidence type="ECO:0000313" key="12">
    <source>
        <dbReference type="Proteomes" id="UP000694564"/>
    </source>
</evidence>
<dbReference type="GO" id="GO:0035234">
    <property type="term" value="P:ectopic germ cell programmed cell death"/>
    <property type="evidence" value="ECO:0007669"/>
    <property type="project" value="Ensembl"/>
</dbReference>
<dbReference type="GO" id="GO:2000494">
    <property type="term" value="P:positive regulation of interleukin-18-mediated signaling pathway"/>
    <property type="evidence" value="ECO:0007669"/>
    <property type="project" value="Ensembl"/>
</dbReference>
<name>A0A8D2DEV0_SCIVU</name>
<dbReference type="GO" id="GO:0089720">
    <property type="term" value="F:caspase binding"/>
    <property type="evidence" value="ECO:0007669"/>
    <property type="project" value="TreeGrafter"/>
</dbReference>
<dbReference type="GO" id="GO:0001530">
    <property type="term" value="F:lipopolysaccharide binding"/>
    <property type="evidence" value="ECO:0007669"/>
    <property type="project" value="Ensembl"/>
</dbReference>
<keyword evidence="12" id="KW-1185">Reference proteome</keyword>
<comment type="similarity">
    <text evidence="1 7">Belongs to the peptidase C14A family.</text>
</comment>
<dbReference type="InterPro" id="IPR011600">
    <property type="entry name" value="Pept_C14_caspase"/>
</dbReference>
<dbReference type="GO" id="GO:0004197">
    <property type="term" value="F:cysteine-type endopeptidase activity"/>
    <property type="evidence" value="ECO:0007669"/>
    <property type="project" value="Ensembl"/>
</dbReference>
<evidence type="ECO:0000256" key="2">
    <source>
        <dbReference type="ARBA" id="ARBA00022670"/>
    </source>
</evidence>
<dbReference type="PROSITE" id="PS50209">
    <property type="entry name" value="CARD"/>
    <property type="match status" value="1"/>
</dbReference>
<feature type="domain" description="Caspase family p10" evidence="8">
    <location>
        <begin position="287"/>
        <end position="372"/>
    </location>
</feature>
<dbReference type="Pfam" id="PF00656">
    <property type="entry name" value="Peptidase_C14"/>
    <property type="match status" value="1"/>
</dbReference>
<proteinExistence type="inferred from homology"/>
<evidence type="ECO:0000256" key="4">
    <source>
        <dbReference type="ARBA" id="ARBA00022807"/>
    </source>
</evidence>
<feature type="domain" description="Caspase family p20" evidence="9">
    <location>
        <begin position="131"/>
        <end position="259"/>
    </location>
</feature>
<organism evidence="11 12">
    <name type="scientific">Sciurus vulgaris</name>
    <name type="common">Eurasian red squirrel</name>
    <dbReference type="NCBI Taxonomy" id="55149"/>
    <lineage>
        <taxon>Eukaryota</taxon>
        <taxon>Metazoa</taxon>
        <taxon>Chordata</taxon>
        <taxon>Craniata</taxon>
        <taxon>Vertebrata</taxon>
        <taxon>Euteleostomi</taxon>
        <taxon>Mammalia</taxon>
        <taxon>Eutheria</taxon>
        <taxon>Euarchontoglires</taxon>
        <taxon>Glires</taxon>
        <taxon>Rodentia</taxon>
        <taxon>Sciuromorpha</taxon>
        <taxon>Sciuridae</taxon>
        <taxon>Sciurinae</taxon>
        <taxon>Sciurini</taxon>
        <taxon>Sciurus</taxon>
    </lineage>
</organism>
<feature type="domain" description="CARD" evidence="10">
    <location>
        <begin position="1"/>
        <end position="73"/>
    </location>
</feature>
<dbReference type="Gene3D" id="1.10.533.10">
    <property type="entry name" value="Death Domain, Fas"/>
    <property type="match status" value="1"/>
</dbReference>
<evidence type="ECO:0000259" key="9">
    <source>
        <dbReference type="PROSITE" id="PS50208"/>
    </source>
</evidence>
<dbReference type="GO" id="GO:0032731">
    <property type="term" value="P:positive regulation of interleukin-1 beta production"/>
    <property type="evidence" value="ECO:0007669"/>
    <property type="project" value="Ensembl"/>
</dbReference>
<dbReference type="GO" id="GO:0160074">
    <property type="term" value="C:non-canonical inflammasome complex"/>
    <property type="evidence" value="ECO:0007669"/>
    <property type="project" value="Ensembl"/>
</dbReference>
<accession>A0A8D2DEV0</accession>
<dbReference type="GO" id="GO:0042981">
    <property type="term" value="P:regulation of apoptotic process"/>
    <property type="evidence" value="ECO:0007669"/>
    <property type="project" value="InterPro"/>
</dbReference>
<evidence type="ECO:0000256" key="5">
    <source>
        <dbReference type="ARBA" id="ARBA00023145"/>
    </source>
</evidence>
<dbReference type="InterPro" id="IPR001315">
    <property type="entry name" value="CARD"/>
</dbReference>
<dbReference type="InterPro" id="IPR011029">
    <property type="entry name" value="DEATH-like_dom_sf"/>
</dbReference>
<dbReference type="GO" id="GO:0050830">
    <property type="term" value="P:defense response to Gram-positive bacterium"/>
    <property type="evidence" value="ECO:0007669"/>
    <property type="project" value="Ensembl"/>
</dbReference>
<feature type="active site" evidence="6">
    <location>
        <position position="207"/>
    </location>
</feature>
<reference evidence="11" key="1">
    <citation type="submission" date="2025-08" db="UniProtKB">
        <authorList>
            <consortium name="Ensembl"/>
        </authorList>
    </citation>
    <scope>IDENTIFICATION</scope>
</reference>
<dbReference type="GO" id="GO:0016540">
    <property type="term" value="P:protein autoprocessing"/>
    <property type="evidence" value="ECO:0007669"/>
    <property type="project" value="Ensembl"/>
</dbReference>
<dbReference type="PANTHER" id="PTHR47901:SF3">
    <property type="entry name" value="CASPASE-1"/>
    <property type="match status" value="1"/>
</dbReference>
<dbReference type="InterPro" id="IPR001309">
    <property type="entry name" value="Pept_C14_p20"/>
</dbReference>
<evidence type="ECO:0000259" key="8">
    <source>
        <dbReference type="PROSITE" id="PS50207"/>
    </source>
</evidence>
<dbReference type="PROSITE" id="PS01121">
    <property type="entry name" value="CASPASE_HIS"/>
    <property type="match status" value="1"/>
</dbReference>
<dbReference type="InterPro" id="IPR015917">
    <property type="entry name" value="Pept_C14A"/>
</dbReference>
<dbReference type="FunFam" id="3.30.70.1470:FF:000003">
    <property type="entry name" value="Caspase-1"/>
    <property type="match status" value="1"/>
</dbReference>
<dbReference type="PROSITE" id="PS50207">
    <property type="entry name" value="CASPASE_P10"/>
    <property type="match status" value="1"/>
</dbReference>
<evidence type="ECO:0000313" key="11">
    <source>
        <dbReference type="Ensembl" id="ENSSVLP00005023219.1"/>
    </source>
</evidence>
<keyword evidence="2" id="KW-0645">Protease</keyword>
<dbReference type="PANTHER" id="PTHR47901">
    <property type="entry name" value="CASPASE RECRUITMENT DOMAIN-CONTAINING PROTEIN 18"/>
    <property type="match status" value="1"/>
</dbReference>
<dbReference type="GO" id="GO:0050729">
    <property type="term" value="P:positive regulation of inflammatory response"/>
    <property type="evidence" value="ECO:0007669"/>
    <property type="project" value="Ensembl"/>
</dbReference>
<dbReference type="GO" id="GO:1900227">
    <property type="term" value="P:positive regulation of NLRP3 inflammasome complex assembly"/>
    <property type="evidence" value="ECO:0007669"/>
    <property type="project" value="Ensembl"/>
</dbReference>
<dbReference type="Ensembl" id="ENSSVLT00005025822.1">
    <property type="protein sequence ID" value="ENSSVLP00005023219.1"/>
    <property type="gene ID" value="ENSSVLG00005018358.1"/>
</dbReference>
<dbReference type="SMART" id="SM00115">
    <property type="entry name" value="CASc"/>
    <property type="match status" value="1"/>
</dbReference>
<evidence type="ECO:0000256" key="1">
    <source>
        <dbReference type="ARBA" id="ARBA00010134"/>
    </source>
</evidence>
<sequence length="377" mass="43130">KDQRKKLLRSLEIAGKEAITELLDNLVQKDMVKLKEEEKKKFNDAKPKEKAWVFVDCLLQKPHEAGQLVVQSFFNVDTKSNDTEAHSGTKAGTVEPVESTNTLKFCSPEEFQRRHNENPEKIYPIKKKNNRTRQALIICNIEFKDLSLRSGSEHDIIGMKGLLESLDYTVHVKENLTAEDMKSELKKFADLPQHKFSDSMFLVLMSHGTLHGICGTMHSERNEDVLPYDNIFQIFNNRNCVSLKDKPKVIIVQACRGVNKGEIWVGDSPAAVEDSSLCSPMNLVEDGVHKTHVEKDFIAFYSSTPHNMSWRHEIRGSPFIGELIKCFQKYSCCDHLEELFLKVRSSFDKPGVRAQMPTVERATLTKRFYLFPGYCKS</sequence>
<dbReference type="SUPFAM" id="SSF52129">
    <property type="entry name" value="Caspase-like"/>
    <property type="match status" value="1"/>
</dbReference>
<evidence type="ECO:0000256" key="3">
    <source>
        <dbReference type="ARBA" id="ARBA00022801"/>
    </source>
</evidence>
<dbReference type="FunFam" id="3.40.50.1460:FF:000007">
    <property type="entry name" value="Caspase-1"/>
    <property type="match status" value="1"/>
</dbReference>
<dbReference type="Proteomes" id="UP000694564">
    <property type="component" value="Chromosome 11"/>
</dbReference>
<dbReference type="GO" id="GO:0097169">
    <property type="term" value="C:AIM2 inflammasome complex"/>
    <property type="evidence" value="ECO:0007669"/>
    <property type="project" value="TreeGrafter"/>
</dbReference>
<dbReference type="InterPro" id="IPR029030">
    <property type="entry name" value="Caspase-like_dom_sf"/>
</dbReference>
<dbReference type="Pfam" id="PF00619">
    <property type="entry name" value="CARD"/>
    <property type="match status" value="1"/>
</dbReference>
<dbReference type="GO" id="GO:0160075">
    <property type="term" value="P:non-canonical inflammasome complex assembly"/>
    <property type="evidence" value="ECO:0007669"/>
    <property type="project" value="Ensembl"/>
</dbReference>
<dbReference type="AlphaFoldDB" id="A0A8D2DEV0"/>
<dbReference type="InterPro" id="IPR033139">
    <property type="entry name" value="Caspase_cys_AS"/>
</dbReference>
<dbReference type="InterPro" id="IPR002398">
    <property type="entry name" value="Pept_C14"/>
</dbReference>
<dbReference type="PIRSF" id="PIRSF038001">
    <property type="entry name" value="Caspase_ICE"/>
    <property type="match status" value="1"/>
</dbReference>
<reference evidence="11" key="2">
    <citation type="submission" date="2025-09" db="UniProtKB">
        <authorList>
            <consortium name="Ensembl"/>
        </authorList>
    </citation>
    <scope>IDENTIFICATION</scope>
</reference>
<keyword evidence="4" id="KW-0788">Thiol protease</keyword>
<dbReference type="CDD" id="cd00032">
    <property type="entry name" value="CASc"/>
    <property type="match status" value="1"/>
</dbReference>
<keyword evidence="5" id="KW-0865">Zymogen</keyword>
<dbReference type="GO" id="GO:0032497">
    <property type="term" value="P:detection of lipopolysaccharide"/>
    <property type="evidence" value="ECO:0007669"/>
    <property type="project" value="Ensembl"/>
</dbReference>
<dbReference type="PRINTS" id="PR00376">
    <property type="entry name" value="IL1BCENZYME"/>
</dbReference>
<dbReference type="GeneTree" id="ENSGT00940000162428"/>
<dbReference type="Gene3D" id="3.40.50.1460">
    <property type="match status" value="1"/>
</dbReference>
<dbReference type="GO" id="GO:0072557">
    <property type="term" value="C:IPAF inflammasome complex"/>
    <property type="evidence" value="ECO:0007669"/>
    <property type="project" value="TreeGrafter"/>
</dbReference>
<dbReference type="SUPFAM" id="SSF47986">
    <property type="entry name" value="DEATH domain"/>
    <property type="match status" value="1"/>
</dbReference>
<dbReference type="InterPro" id="IPR002138">
    <property type="entry name" value="Pept_C14_p10"/>
</dbReference>
<evidence type="ECO:0000259" key="10">
    <source>
        <dbReference type="PROSITE" id="PS50209"/>
    </source>
</evidence>
<dbReference type="InterPro" id="IPR016129">
    <property type="entry name" value="Caspase_his_AS"/>
</dbReference>
<dbReference type="GO" id="GO:0072559">
    <property type="term" value="C:NLRP3 inflammasome complex"/>
    <property type="evidence" value="ECO:0007669"/>
    <property type="project" value="TreeGrafter"/>
</dbReference>
<keyword evidence="3" id="KW-0378">Hydrolase</keyword>